<dbReference type="InterPro" id="IPR013798">
    <property type="entry name" value="Indole-3-glycerol_P_synth_dom"/>
</dbReference>
<reference evidence="10 11" key="1">
    <citation type="submission" date="2022-07" db="EMBL/GenBank/DDBJ databases">
        <title>Fecal culturing of patients with breast cancer.</title>
        <authorList>
            <person name="Teng N.M.Y."/>
            <person name="Kiu R."/>
            <person name="Evans R."/>
            <person name="Baker D.J."/>
            <person name="Zenner C."/>
            <person name="Robinson S.D."/>
            <person name="Hall L.J."/>
        </authorList>
    </citation>
    <scope>NUCLEOTIDE SEQUENCE [LARGE SCALE GENOMIC DNA]</scope>
    <source>
        <strain evidence="10 11">LH1063</strain>
    </source>
</reference>
<dbReference type="GO" id="GO:0004425">
    <property type="term" value="F:indole-3-glycerol-phosphate synthase activity"/>
    <property type="evidence" value="ECO:0007669"/>
    <property type="project" value="UniProtKB-EC"/>
</dbReference>
<dbReference type="InterPro" id="IPR001468">
    <property type="entry name" value="Indole-3-GlycerolPSynthase_CS"/>
</dbReference>
<evidence type="ECO:0000256" key="3">
    <source>
        <dbReference type="ARBA" id="ARBA00012362"/>
    </source>
</evidence>
<dbReference type="Proteomes" id="UP001205603">
    <property type="component" value="Unassembled WGS sequence"/>
</dbReference>
<keyword evidence="5" id="KW-0210">Decarboxylase</keyword>
<dbReference type="PANTHER" id="PTHR22854">
    <property type="entry name" value="TRYPTOPHAN BIOSYNTHESIS PROTEIN"/>
    <property type="match status" value="1"/>
</dbReference>
<evidence type="ECO:0000256" key="5">
    <source>
        <dbReference type="ARBA" id="ARBA00022793"/>
    </source>
</evidence>
<dbReference type="InterPro" id="IPR011060">
    <property type="entry name" value="RibuloseP-bd_barrel"/>
</dbReference>
<dbReference type="Gene3D" id="3.20.20.70">
    <property type="entry name" value="Aldolase class I"/>
    <property type="match status" value="1"/>
</dbReference>
<evidence type="ECO:0000256" key="2">
    <source>
        <dbReference type="ARBA" id="ARBA00004696"/>
    </source>
</evidence>
<dbReference type="SUPFAM" id="SSF51366">
    <property type="entry name" value="Ribulose-phoshate binding barrel"/>
    <property type="match status" value="1"/>
</dbReference>
<keyword evidence="6" id="KW-0822">Tryptophan biosynthesis</keyword>
<keyword evidence="7" id="KW-0057">Aromatic amino acid biosynthesis</keyword>
<proteinExistence type="predicted"/>
<keyword evidence="11" id="KW-1185">Reference proteome</keyword>
<dbReference type="InterPro" id="IPR013785">
    <property type="entry name" value="Aldolase_TIM"/>
</dbReference>
<evidence type="ECO:0000256" key="6">
    <source>
        <dbReference type="ARBA" id="ARBA00022822"/>
    </source>
</evidence>
<dbReference type="PANTHER" id="PTHR22854:SF2">
    <property type="entry name" value="INDOLE-3-GLYCEROL-PHOSPHATE SYNTHASE"/>
    <property type="match status" value="1"/>
</dbReference>
<dbReference type="InterPro" id="IPR045186">
    <property type="entry name" value="Indole-3-glycerol_P_synth"/>
</dbReference>
<dbReference type="EC" id="4.1.1.48" evidence="3"/>
<organism evidence="10 11">
    <name type="scientific">Coprobacter tertius</name>
    <dbReference type="NCBI Taxonomy" id="2944915"/>
    <lineage>
        <taxon>Bacteria</taxon>
        <taxon>Pseudomonadati</taxon>
        <taxon>Bacteroidota</taxon>
        <taxon>Bacteroidia</taxon>
        <taxon>Bacteroidales</taxon>
        <taxon>Barnesiellaceae</taxon>
        <taxon>Coprobacter</taxon>
    </lineage>
</organism>
<evidence type="ECO:0000256" key="1">
    <source>
        <dbReference type="ARBA" id="ARBA00001633"/>
    </source>
</evidence>
<protein>
    <recommendedName>
        <fullName evidence="3">indole-3-glycerol-phosphate synthase</fullName>
        <ecNumber evidence="3">4.1.1.48</ecNumber>
    </recommendedName>
</protein>
<dbReference type="PROSITE" id="PS00614">
    <property type="entry name" value="IGPS"/>
    <property type="match status" value="1"/>
</dbReference>
<accession>A0ABT1MJW5</accession>
<keyword evidence="4" id="KW-0028">Amino-acid biosynthesis</keyword>
<comment type="pathway">
    <text evidence="2">Amino-acid biosynthesis; L-tryptophan biosynthesis; L-tryptophan from chorismate: step 4/5.</text>
</comment>
<dbReference type="CDD" id="cd00331">
    <property type="entry name" value="IGPS"/>
    <property type="match status" value="1"/>
</dbReference>
<dbReference type="RefSeq" id="WP_255028292.1">
    <property type="nucleotide sequence ID" value="NZ_JANDHW010000016.1"/>
</dbReference>
<comment type="catalytic activity">
    <reaction evidence="1">
        <text>1-(2-carboxyphenylamino)-1-deoxy-D-ribulose 5-phosphate + H(+) = (1S,2R)-1-C-(indol-3-yl)glycerol 3-phosphate + CO2 + H2O</text>
        <dbReference type="Rhea" id="RHEA:23476"/>
        <dbReference type="ChEBI" id="CHEBI:15377"/>
        <dbReference type="ChEBI" id="CHEBI:15378"/>
        <dbReference type="ChEBI" id="CHEBI:16526"/>
        <dbReference type="ChEBI" id="CHEBI:58613"/>
        <dbReference type="ChEBI" id="CHEBI:58866"/>
        <dbReference type="EC" id="4.1.1.48"/>
    </reaction>
</comment>
<evidence type="ECO:0000256" key="7">
    <source>
        <dbReference type="ARBA" id="ARBA00023141"/>
    </source>
</evidence>
<evidence type="ECO:0000259" key="9">
    <source>
        <dbReference type="Pfam" id="PF00218"/>
    </source>
</evidence>
<sequence length="263" mass="29264">MNILDTIISEKKKEIIRQQEAFGTELLLESEQIQRKTFSMSRSIRESASGIIAEFKRRSPSKGWIHPHANVIDVVTGYEKAGAAASSILTDEVFFGGMPGDLVQARQQVKIPLLRKDFIIDEYQIYQAKAIGADAILLIASAISRKECKRFATLAHQLGLEVLLELHDIAELDYADCEADMIGVNNRDLTTFETKIDHSFEMIKHLPSSALCISESGISDPNVVFSLRQAGFEGFLMGENFMKHEDPQSALANFIGQLTQMAV</sequence>
<evidence type="ECO:0000313" key="10">
    <source>
        <dbReference type="EMBL" id="MCP9612913.1"/>
    </source>
</evidence>
<dbReference type="NCBIfam" id="NF001377">
    <property type="entry name" value="PRK00278.2-4"/>
    <property type="match status" value="1"/>
</dbReference>
<evidence type="ECO:0000313" key="11">
    <source>
        <dbReference type="Proteomes" id="UP001205603"/>
    </source>
</evidence>
<evidence type="ECO:0000256" key="8">
    <source>
        <dbReference type="ARBA" id="ARBA00023239"/>
    </source>
</evidence>
<feature type="domain" description="Indole-3-glycerol phosphate synthase" evidence="9">
    <location>
        <begin position="4"/>
        <end position="252"/>
    </location>
</feature>
<dbReference type="EMBL" id="JANDHW010000016">
    <property type="protein sequence ID" value="MCP9612913.1"/>
    <property type="molecule type" value="Genomic_DNA"/>
</dbReference>
<keyword evidence="8 10" id="KW-0456">Lyase</keyword>
<evidence type="ECO:0000256" key="4">
    <source>
        <dbReference type="ARBA" id="ARBA00022605"/>
    </source>
</evidence>
<name>A0ABT1MJW5_9BACT</name>
<comment type="caution">
    <text evidence="10">The sequence shown here is derived from an EMBL/GenBank/DDBJ whole genome shotgun (WGS) entry which is preliminary data.</text>
</comment>
<gene>
    <name evidence="10" type="primary">trpC</name>
    <name evidence="10" type="ORF">NMU02_12510</name>
</gene>
<dbReference type="Pfam" id="PF00218">
    <property type="entry name" value="IGPS"/>
    <property type="match status" value="1"/>
</dbReference>